<dbReference type="CDD" id="cd02620">
    <property type="entry name" value="Peptidase_C1A_CathepsinB"/>
    <property type="match status" value="1"/>
</dbReference>
<comment type="similarity">
    <text evidence="1">Belongs to the peptidase C1 family.</text>
</comment>
<dbReference type="EMBL" id="CADEPM010000001">
    <property type="protein sequence ID" value="CAB3399104.1"/>
    <property type="molecule type" value="Genomic_DNA"/>
</dbReference>
<sequence length="336" mass="36849">MALKFALVVAFCVSALSMTIPRESLTGKALTEFINANQKLWKAEIPEFSIEQVKSKLMKSKIYYQAHDDSIVQEIPVRADLPDSFDARKQWPNCVSINNIRDQSDCGSCWAFAAAEAISDRTCIASKGAVNTLISAEDLLSCCSSCGYGCDGGYPIQAWKYWTKTGLVTGGSYESQFGCKPYSLAPCSETVGNVTWPDCPEDGYSTPKCVKKCTSKNNYPISFNDDKHFGQSAYAVGKKVGQIQTEILTNGPVEAAFTVYEDFYQYKSGIYVHTGGEELGGHAIKILGWGTENGTPYWLVANSWNVNWGENGYFRIIRGTNECGIEHAVVAGIPKV</sequence>
<dbReference type="InterPro" id="IPR025660">
    <property type="entry name" value="Pept_his_AS"/>
</dbReference>
<feature type="signal peptide" evidence="8">
    <location>
        <begin position="1"/>
        <end position="17"/>
    </location>
</feature>
<reference evidence="10 11" key="1">
    <citation type="submission" date="2020-04" db="EMBL/GenBank/DDBJ databases">
        <authorList>
            <person name="Laetsch R D."/>
            <person name="Stevens L."/>
            <person name="Kumar S."/>
            <person name="Blaxter L. M."/>
        </authorList>
    </citation>
    <scope>NUCLEOTIDE SEQUENCE [LARGE SCALE GENOMIC DNA]</scope>
</reference>
<keyword evidence="4" id="KW-0378">Hydrolase</keyword>
<dbReference type="GO" id="GO:0008234">
    <property type="term" value="F:cysteine-type peptidase activity"/>
    <property type="evidence" value="ECO:0007669"/>
    <property type="project" value="UniProtKB-KW"/>
</dbReference>
<evidence type="ECO:0000313" key="10">
    <source>
        <dbReference type="EMBL" id="CAB3399104.1"/>
    </source>
</evidence>
<protein>
    <recommendedName>
        <fullName evidence="9">Peptidase C1A papain C-terminal domain-containing protein</fullName>
    </recommendedName>
</protein>
<dbReference type="SUPFAM" id="SSF54001">
    <property type="entry name" value="Cysteine proteinases"/>
    <property type="match status" value="1"/>
</dbReference>
<dbReference type="InterPro" id="IPR000169">
    <property type="entry name" value="Pept_cys_AS"/>
</dbReference>
<dbReference type="InterPro" id="IPR038765">
    <property type="entry name" value="Papain-like_cys_pep_sf"/>
</dbReference>
<dbReference type="Proteomes" id="UP000494206">
    <property type="component" value="Unassembled WGS sequence"/>
</dbReference>
<evidence type="ECO:0000256" key="2">
    <source>
        <dbReference type="ARBA" id="ARBA00022670"/>
    </source>
</evidence>
<keyword evidence="3 8" id="KW-0732">Signal</keyword>
<dbReference type="FunFam" id="3.90.70.10:FF:000031">
    <property type="entry name" value="Cathepsin B"/>
    <property type="match status" value="1"/>
</dbReference>
<dbReference type="OrthoDB" id="10058785at2759"/>
<dbReference type="PANTHER" id="PTHR12411">
    <property type="entry name" value="CYSTEINE PROTEASE FAMILY C1-RELATED"/>
    <property type="match status" value="1"/>
</dbReference>
<evidence type="ECO:0000256" key="1">
    <source>
        <dbReference type="ARBA" id="ARBA00008455"/>
    </source>
</evidence>
<gene>
    <name evidence="10" type="ORF">CBOVIS_LOCUS2285</name>
</gene>
<keyword evidence="2" id="KW-0645">Protease</keyword>
<dbReference type="InterPro" id="IPR013128">
    <property type="entry name" value="Peptidase_C1A"/>
</dbReference>
<accession>A0A8S1EEB5</accession>
<evidence type="ECO:0000256" key="3">
    <source>
        <dbReference type="ARBA" id="ARBA00022729"/>
    </source>
</evidence>
<evidence type="ECO:0000256" key="8">
    <source>
        <dbReference type="SAM" id="SignalP"/>
    </source>
</evidence>
<evidence type="ECO:0000256" key="6">
    <source>
        <dbReference type="ARBA" id="ARBA00023145"/>
    </source>
</evidence>
<evidence type="ECO:0000256" key="4">
    <source>
        <dbReference type="ARBA" id="ARBA00022801"/>
    </source>
</evidence>
<comment type="caution">
    <text evidence="10">The sequence shown here is derived from an EMBL/GenBank/DDBJ whole genome shotgun (WGS) entry which is preliminary data.</text>
</comment>
<dbReference type="PROSITE" id="PS00139">
    <property type="entry name" value="THIOL_PROTEASE_CYS"/>
    <property type="match status" value="1"/>
</dbReference>
<feature type="domain" description="Peptidase C1A papain C-terminal" evidence="9">
    <location>
        <begin position="81"/>
        <end position="333"/>
    </location>
</feature>
<evidence type="ECO:0000256" key="5">
    <source>
        <dbReference type="ARBA" id="ARBA00022807"/>
    </source>
</evidence>
<dbReference type="PROSITE" id="PS00640">
    <property type="entry name" value="THIOL_PROTEASE_ASN"/>
    <property type="match status" value="1"/>
</dbReference>
<dbReference type="InterPro" id="IPR000668">
    <property type="entry name" value="Peptidase_C1A_C"/>
</dbReference>
<evidence type="ECO:0000259" key="9">
    <source>
        <dbReference type="SMART" id="SM00645"/>
    </source>
</evidence>
<keyword evidence="6" id="KW-0865">Zymogen</keyword>
<dbReference type="GO" id="GO:0006508">
    <property type="term" value="P:proteolysis"/>
    <property type="evidence" value="ECO:0007669"/>
    <property type="project" value="UniProtKB-KW"/>
</dbReference>
<dbReference type="AlphaFoldDB" id="A0A8S1EEB5"/>
<keyword evidence="11" id="KW-1185">Reference proteome</keyword>
<dbReference type="PRINTS" id="PR00705">
    <property type="entry name" value="PAPAIN"/>
</dbReference>
<dbReference type="Pfam" id="PF00112">
    <property type="entry name" value="Peptidase_C1"/>
    <property type="match status" value="1"/>
</dbReference>
<organism evidence="10 11">
    <name type="scientific">Caenorhabditis bovis</name>
    <dbReference type="NCBI Taxonomy" id="2654633"/>
    <lineage>
        <taxon>Eukaryota</taxon>
        <taxon>Metazoa</taxon>
        <taxon>Ecdysozoa</taxon>
        <taxon>Nematoda</taxon>
        <taxon>Chromadorea</taxon>
        <taxon>Rhabditida</taxon>
        <taxon>Rhabditina</taxon>
        <taxon>Rhabditomorpha</taxon>
        <taxon>Rhabditoidea</taxon>
        <taxon>Rhabditidae</taxon>
        <taxon>Peloderinae</taxon>
        <taxon>Caenorhabditis</taxon>
    </lineage>
</organism>
<keyword evidence="5" id="KW-0788">Thiol protease</keyword>
<evidence type="ECO:0000256" key="7">
    <source>
        <dbReference type="ARBA" id="ARBA00023157"/>
    </source>
</evidence>
<dbReference type="Gene3D" id="3.90.70.10">
    <property type="entry name" value="Cysteine proteinases"/>
    <property type="match status" value="1"/>
</dbReference>
<dbReference type="PROSITE" id="PS00639">
    <property type="entry name" value="THIOL_PROTEASE_HIS"/>
    <property type="match status" value="1"/>
</dbReference>
<name>A0A8S1EEB5_9PELO</name>
<keyword evidence="7" id="KW-1015">Disulfide bond</keyword>
<dbReference type="SMART" id="SM00645">
    <property type="entry name" value="Pept_C1"/>
    <property type="match status" value="1"/>
</dbReference>
<feature type="chain" id="PRO_5035838727" description="Peptidase C1A papain C-terminal domain-containing protein" evidence="8">
    <location>
        <begin position="18"/>
        <end position="336"/>
    </location>
</feature>
<evidence type="ECO:0000313" key="11">
    <source>
        <dbReference type="Proteomes" id="UP000494206"/>
    </source>
</evidence>
<proteinExistence type="inferred from homology"/>
<dbReference type="InterPro" id="IPR025661">
    <property type="entry name" value="Pept_asp_AS"/>
</dbReference>